<gene>
    <name evidence="1" type="ORF">NQ176_g5590</name>
</gene>
<evidence type="ECO:0000313" key="1">
    <source>
        <dbReference type="EMBL" id="KAJ2975307.1"/>
    </source>
</evidence>
<comment type="caution">
    <text evidence="1">The sequence shown here is derived from an EMBL/GenBank/DDBJ whole genome shotgun (WGS) entry which is preliminary data.</text>
</comment>
<dbReference type="Proteomes" id="UP001143910">
    <property type="component" value="Unassembled WGS sequence"/>
</dbReference>
<organism evidence="1 2">
    <name type="scientific">Zarea fungicola</name>
    <dbReference type="NCBI Taxonomy" id="93591"/>
    <lineage>
        <taxon>Eukaryota</taxon>
        <taxon>Fungi</taxon>
        <taxon>Dikarya</taxon>
        <taxon>Ascomycota</taxon>
        <taxon>Pezizomycotina</taxon>
        <taxon>Sordariomycetes</taxon>
        <taxon>Hypocreomycetidae</taxon>
        <taxon>Hypocreales</taxon>
        <taxon>Cordycipitaceae</taxon>
        <taxon>Zarea</taxon>
    </lineage>
</organism>
<proteinExistence type="predicted"/>
<reference evidence="1" key="1">
    <citation type="submission" date="2022-08" db="EMBL/GenBank/DDBJ databases">
        <title>Genome Sequence of Lecanicillium fungicola.</title>
        <authorList>
            <person name="Buettner E."/>
        </authorList>
    </citation>
    <scope>NUCLEOTIDE SEQUENCE</scope>
    <source>
        <strain evidence="1">Babe33</strain>
    </source>
</reference>
<accession>A0ACC1N7P3</accession>
<protein>
    <submittedName>
        <fullName evidence="1">Uncharacterized protein</fullName>
    </submittedName>
</protein>
<dbReference type="EMBL" id="JANJQO010000724">
    <property type="protein sequence ID" value="KAJ2975307.1"/>
    <property type="molecule type" value="Genomic_DNA"/>
</dbReference>
<sequence>MAPPRRVSCLNCIKSKRRCDIALPACQRCTLRGLVCEYTRRDVTKDRTAPLGNESADTQFASEDQQRRIPAQSAILGDRSEFTLPQHLAGDILPDYNNYWPVNDDGHESHTSLISIIMDTLVESIPRPETHVDRAITSGTIYNERTRYAARRLKLLPQEFCATGHNTFIHRSLYKEYTPEHIQDVLGSCALYSGKNEQTETLVFSTIGHKAANLVNNHIAFAAPVDLLSSTQALILYQIIRLFDGDIRQRAEAEAHESVLMSWTKELQQRTEPVLSTRPVASPNTQSSPLHESWGGWVFEESCRRTILMSYLLQGIYSFLKFGWDDVADDISRLSFTAQAALWNASSEMHWKESIRSFKPFQVTISRWDSHLEGAGVADLEEMGILMMALLKGTSVTSEWLGKDRVALWGLQ</sequence>
<evidence type="ECO:0000313" key="2">
    <source>
        <dbReference type="Proteomes" id="UP001143910"/>
    </source>
</evidence>
<keyword evidence="2" id="KW-1185">Reference proteome</keyword>
<name>A0ACC1N7P3_9HYPO</name>